<protein>
    <recommendedName>
        <fullName evidence="3">Transposase</fullName>
    </recommendedName>
</protein>
<accession>A0ABS5G620</accession>
<evidence type="ECO:0000313" key="2">
    <source>
        <dbReference type="Proteomes" id="UP001314635"/>
    </source>
</evidence>
<dbReference type="RefSeq" id="WP_146713950.1">
    <property type="nucleotide sequence ID" value="NZ_JABFDP010000015.1"/>
</dbReference>
<evidence type="ECO:0008006" key="3">
    <source>
        <dbReference type="Google" id="ProtNLM"/>
    </source>
</evidence>
<dbReference type="EMBL" id="JAFCLK010000010">
    <property type="protein sequence ID" value="MBR1136494.1"/>
    <property type="molecule type" value="Genomic_DNA"/>
</dbReference>
<dbReference type="Proteomes" id="UP001314635">
    <property type="component" value="Unassembled WGS sequence"/>
</dbReference>
<proteinExistence type="predicted"/>
<organism evidence="1 2">
    <name type="scientific">Bradyrhizobium denitrificans</name>
    <dbReference type="NCBI Taxonomy" id="2734912"/>
    <lineage>
        <taxon>Bacteria</taxon>
        <taxon>Pseudomonadati</taxon>
        <taxon>Pseudomonadota</taxon>
        <taxon>Alphaproteobacteria</taxon>
        <taxon>Hyphomicrobiales</taxon>
        <taxon>Nitrobacteraceae</taxon>
        <taxon>Bradyrhizobium</taxon>
    </lineage>
</organism>
<evidence type="ECO:0000313" key="1">
    <source>
        <dbReference type="EMBL" id="MBR1136494.1"/>
    </source>
</evidence>
<name>A0ABS5G620_9BRAD</name>
<sequence length="73" mass="7613">MDFLNQMVAARLMKTAEGFQRIGAHAAFRRLPGPHGAAASQRPAVGLVVDNSAGHDPALSQICPERDGCSAGL</sequence>
<comment type="caution">
    <text evidence="1">The sequence shown here is derived from an EMBL/GenBank/DDBJ whole genome shotgun (WGS) entry which is preliminary data.</text>
</comment>
<reference evidence="2" key="1">
    <citation type="journal article" date="2021" name="ISME J.">
        <title>Evolutionary origin and ecological implication of a unique nif island in free-living Bradyrhizobium lineages.</title>
        <authorList>
            <person name="Tao J."/>
        </authorList>
    </citation>
    <scope>NUCLEOTIDE SEQUENCE [LARGE SCALE GENOMIC DNA]</scope>
    <source>
        <strain evidence="2">SZCCT0094</strain>
    </source>
</reference>
<keyword evidence="2" id="KW-1185">Reference proteome</keyword>
<gene>
    <name evidence="1" type="ORF">JQ619_12015</name>
</gene>